<dbReference type="InterPro" id="IPR013324">
    <property type="entry name" value="RNA_pol_sigma_r3/r4-like"/>
</dbReference>
<dbReference type="GO" id="GO:0003677">
    <property type="term" value="F:DNA binding"/>
    <property type="evidence" value="ECO:0007669"/>
    <property type="project" value="UniProtKB-KW"/>
</dbReference>
<dbReference type="NCBIfam" id="TIGR02937">
    <property type="entry name" value="sigma70-ECF"/>
    <property type="match status" value="1"/>
</dbReference>
<dbReference type="Proteomes" id="UP000537326">
    <property type="component" value="Unassembled WGS sequence"/>
</dbReference>
<dbReference type="GO" id="GO:0016987">
    <property type="term" value="F:sigma factor activity"/>
    <property type="evidence" value="ECO:0007669"/>
    <property type="project" value="UniProtKB-KW"/>
</dbReference>
<sequence length="180" mass="19699">MAVPGDESRTMDEVEFDDFYTTSYARVVGQVYAMIGSRDEAEECVQEAFVRAWAHRRSLDRAGHPEAWVRTTAYRLAVSRWRRVVKGRRPADRALSSPTTTAAPTEAHVALVAALKQLPEAQRRALVLHHLADLPVHEVARETGVPEGTVKARLSRGRAALAALLTDTPPTTLPGGATHA</sequence>
<keyword evidence="2" id="KW-0805">Transcription regulation</keyword>
<evidence type="ECO:0000256" key="1">
    <source>
        <dbReference type="ARBA" id="ARBA00010641"/>
    </source>
</evidence>
<gene>
    <name evidence="8" type="ORF">BKA05_000676</name>
</gene>
<dbReference type="CDD" id="cd06171">
    <property type="entry name" value="Sigma70_r4"/>
    <property type="match status" value="1"/>
</dbReference>
<dbReference type="SUPFAM" id="SSF88659">
    <property type="entry name" value="Sigma3 and sigma4 domains of RNA polymerase sigma factors"/>
    <property type="match status" value="1"/>
</dbReference>
<dbReference type="RefSeq" id="WP_298756029.1">
    <property type="nucleotide sequence ID" value="NZ_JACBZI010000001.1"/>
</dbReference>
<dbReference type="InterPro" id="IPR039425">
    <property type="entry name" value="RNA_pol_sigma-70-like"/>
</dbReference>
<dbReference type="AlphaFoldDB" id="A0A7Z0C3K6"/>
<evidence type="ECO:0000256" key="4">
    <source>
        <dbReference type="ARBA" id="ARBA00023125"/>
    </source>
</evidence>
<dbReference type="Pfam" id="PF04542">
    <property type="entry name" value="Sigma70_r2"/>
    <property type="match status" value="1"/>
</dbReference>
<accession>A0A7Z0C3K6</accession>
<dbReference type="InterPro" id="IPR013325">
    <property type="entry name" value="RNA_pol_sigma_r2"/>
</dbReference>
<proteinExistence type="inferred from homology"/>
<keyword evidence="5" id="KW-0804">Transcription</keyword>
<dbReference type="GO" id="GO:0006352">
    <property type="term" value="P:DNA-templated transcription initiation"/>
    <property type="evidence" value="ECO:0007669"/>
    <property type="project" value="InterPro"/>
</dbReference>
<evidence type="ECO:0000259" key="7">
    <source>
        <dbReference type="Pfam" id="PF08281"/>
    </source>
</evidence>
<reference evidence="8 9" key="1">
    <citation type="submission" date="2020-07" db="EMBL/GenBank/DDBJ databases">
        <title>Sequencing the genomes of 1000 actinobacteria strains.</title>
        <authorList>
            <person name="Klenk H.-P."/>
        </authorList>
    </citation>
    <scope>NUCLEOTIDE SEQUENCE [LARGE SCALE GENOMIC DNA]</scope>
    <source>
        <strain evidence="8 9">DSM 18248</strain>
    </source>
</reference>
<dbReference type="Gene3D" id="1.10.10.10">
    <property type="entry name" value="Winged helix-like DNA-binding domain superfamily/Winged helix DNA-binding domain"/>
    <property type="match status" value="1"/>
</dbReference>
<protein>
    <submittedName>
        <fullName evidence="8">RNA polymerase sigma-70 factor (ECF subfamily)</fullName>
    </submittedName>
</protein>
<evidence type="ECO:0000259" key="6">
    <source>
        <dbReference type="Pfam" id="PF04542"/>
    </source>
</evidence>
<evidence type="ECO:0000313" key="9">
    <source>
        <dbReference type="Proteomes" id="UP000537326"/>
    </source>
</evidence>
<dbReference type="PANTHER" id="PTHR43133">
    <property type="entry name" value="RNA POLYMERASE ECF-TYPE SIGMA FACTO"/>
    <property type="match status" value="1"/>
</dbReference>
<organism evidence="8 9">
    <name type="scientific">Nocardioides marinus</name>
    <dbReference type="NCBI Taxonomy" id="374514"/>
    <lineage>
        <taxon>Bacteria</taxon>
        <taxon>Bacillati</taxon>
        <taxon>Actinomycetota</taxon>
        <taxon>Actinomycetes</taxon>
        <taxon>Propionibacteriales</taxon>
        <taxon>Nocardioidaceae</taxon>
        <taxon>Nocardioides</taxon>
    </lineage>
</organism>
<evidence type="ECO:0000256" key="2">
    <source>
        <dbReference type="ARBA" id="ARBA00023015"/>
    </source>
</evidence>
<evidence type="ECO:0000256" key="3">
    <source>
        <dbReference type="ARBA" id="ARBA00023082"/>
    </source>
</evidence>
<keyword evidence="4" id="KW-0238">DNA-binding</keyword>
<evidence type="ECO:0000313" key="8">
    <source>
        <dbReference type="EMBL" id="NYI09161.1"/>
    </source>
</evidence>
<feature type="domain" description="RNA polymerase sigma-70 region 2" evidence="6">
    <location>
        <begin position="20"/>
        <end position="83"/>
    </location>
</feature>
<dbReference type="EMBL" id="JACBZI010000001">
    <property type="protein sequence ID" value="NYI09161.1"/>
    <property type="molecule type" value="Genomic_DNA"/>
</dbReference>
<keyword evidence="3" id="KW-0731">Sigma factor</keyword>
<dbReference type="InterPro" id="IPR014284">
    <property type="entry name" value="RNA_pol_sigma-70_dom"/>
</dbReference>
<dbReference type="PANTHER" id="PTHR43133:SF50">
    <property type="entry name" value="ECF RNA POLYMERASE SIGMA FACTOR SIGM"/>
    <property type="match status" value="1"/>
</dbReference>
<comment type="similarity">
    <text evidence="1">Belongs to the sigma-70 factor family. ECF subfamily.</text>
</comment>
<comment type="caution">
    <text evidence="8">The sequence shown here is derived from an EMBL/GenBank/DDBJ whole genome shotgun (WGS) entry which is preliminary data.</text>
</comment>
<dbReference type="Gene3D" id="1.10.1740.10">
    <property type="match status" value="1"/>
</dbReference>
<feature type="domain" description="RNA polymerase sigma factor 70 region 4 type 2" evidence="7">
    <location>
        <begin position="109"/>
        <end position="161"/>
    </location>
</feature>
<keyword evidence="9" id="KW-1185">Reference proteome</keyword>
<dbReference type="InterPro" id="IPR036388">
    <property type="entry name" value="WH-like_DNA-bd_sf"/>
</dbReference>
<evidence type="ECO:0000256" key="5">
    <source>
        <dbReference type="ARBA" id="ARBA00023163"/>
    </source>
</evidence>
<dbReference type="Pfam" id="PF08281">
    <property type="entry name" value="Sigma70_r4_2"/>
    <property type="match status" value="1"/>
</dbReference>
<dbReference type="InterPro" id="IPR007627">
    <property type="entry name" value="RNA_pol_sigma70_r2"/>
</dbReference>
<name>A0A7Z0C3K6_9ACTN</name>
<dbReference type="SUPFAM" id="SSF88946">
    <property type="entry name" value="Sigma2 domain of RNA polymerase sigma factors"/>
    <property type="match status" value="1"/>
</dbReference>
<dbReference type="InterPro" id="IPR013249">
    <property type="entry name" value="RNA_pol_sigma70_r4_t2"/>
</dbReference>